<accession>A0A448WCI1</accession>
<dbReference type="Proteomes" id="UP000784294">
    <property type="component" value="Unassembled WGS sequence"/>
</dbReference>
<comment type="caution">
    <text evidence="1">The sequence shown here is derived from an EMBL/GenBank/DDBJ whole genome shotgun (WGS) entry which is preliminary data.</text>
</comment>
<protein>
    <submittedName>
        <fullName evidence="1">Uncharacterized protein</fullName>
    </submittedName>
</protein>
<evidence type="ECO:0000313" key="1">
    <source>
        <dbReference type="EMBL" id="VEL08405.1"/>
    </source>
</evidence>
<keyword evidence="2" id="KW-1185">Reference proteome</keyword>
<proteinExistence type="predicted"/>
<reference evidence="1" key="1">
    <citation type="submission" date="2018-11" db="EMBL/GenBank/DDBJ databases">
        <authorList>
            <consortium name="Pathogen Informatics"/>
        </authorList>
    </citation>
    <scope>NUCLEOTIDE SEQUENCE</scope>
</reference>
<gene>
    <name evidence="1" type="ORF">PXEA_LOCUS1845</name>
</gene>
<evidence type="ECO:0000313" key="2">
    <source>
        <dbReference type="Proteomes" id="UP000784294"/>
    </source>
</evidence>
<organism evidence="1 2">
    <name type="scientific">Protopolystoma xenopodis</name>
    <dbReference type="NCBI Taxonomy" id="117903"/>
    <lineage>
        <taxon>Eukaryota</taxon>
        <taxon>Metazoa</taxon>
        <taxon>Spiralia</taxon>
        <taxon>Lophotrochozoa</taxon>
        <taxon>Platyhelminthes</taxon>
        <taxon>Monogenea</taxon>
        <taxon>Polyopisthocotylea</taxon>
        <taxon>Polystomatidea</taxon>
        <taxon>Polystomatidae</taxon>
        <taxon>Protopolystoma</taxon>
    </lineage>
</organism>
<dbReference type="AlphaFoldDB" id="A0A448WCI1"/>
<dbReference type="EMBL" id="CAAALY010003890">
    <property type="protein sequence ID" value="VEL08405.1"/>
    <property type="molecule type" value="Genomic_DNA"/>
</dbReference>
<sequence>MRHFHLICGCARHPYTLEEAIRHSNYYAVNLAVSTKLLDILSPFVCVRLKRSLPWMPDVGHPLIICLAPFCSPSSASCRFWCHAGSCVGWGSFASQLNETTTPANEVGEK</sequence>
<name>A0A448WCI1_9PLAT</name>